<keyword evidence="3" id="KW-1185">Reference proteome</keyword>
<feature type="compositionally biased region" description="Low complexity" evidence="1">
    <location>
        <begin position="152"/>
        <end position="163"/>
    </location>
</feature>
<dbReference type="GO" id="GO:0032196">
    <property type="term" value="P:transposition"/>
    <property type="evidence" value="ECO:0007669"/>
    <property type="project" value="InterPro"/>
</dbReference>
<dbReference type="PANTHER" id="PTHR33157">
    <property type="entry name" value="AUTONOMOUS TRANSPOSABLE ELEMENT EN-1 MOSAIC PROTEIN-RELATED"/>
    <property type="match status" value="1"/>
</dbReference>
<name>A0AAQ3T1S1_PASNO</name>
<protein>
    <submittedName>
        <fullName evidence="2">Uncharacterized protein</fullName>
    </submittedName>
</protein>
<evidence type="ECO:0000256" key="1">
    <source>
        <dbReference type="SAM" id="MobiDB-lite"/>
    </source>
</evidence>
<organism evidence="2 3">
    <name type="scientific">Paspalum notatum var. saurae</name>
    <dbReference type="NCBI Taxonomy" id="547442"/>
    <lineage>
        <taxon>Eukaryota</taxon>
        <taxon>Viridiplantae</taxon>
        <taxon>Streptophyta</taxon>
        <taxon>Embryophyta</taxon>
        <taxon>Tracheophyta</taxon>
        <taxon>Spermatophyta</taxon>
        <taxon>Magnoliopsida</taxon>
        <taxon>Liliopsida</taxon>
        <taxon>Poales</taxon>
        <taxon>Poaceae</taxon>
        <taxon>PACMAD clade</taxon>
        <taxon>Panicoideae</taxon>
        <taxon>Andropogonodae</taxon>
        <taxon>Paspaleae</taxon>
        <taxon>Paspalinae</taxon>
        <taxon>Paspalum</taxon>
    </lineage>
</organism>
<evidence type="ECO:0000313" key="3">
    <source>
        <dbReference type="Proteomes" id="UP001341281"/>
    </source>
</evidence>
<feature type="region of interest" description="Disordered" evidence="1">
    <location>
        <begin position="75"/>
        <end position="191"/>
    </location>
</feature>
<proteinExistence type="predicted"/>
<evidence type="ECO:0000313" key="2">
    <source>
        <dbReference type="EMBL" id="WVZ64579.1"/>
    </source>
</evidence>
<accession>A0AAQ3T1S1</accession>
<dbReference type="Proteomes" id="UP001341281">
    <property type="component" value="Chromosome 03"/>
</dbReference>
<dbReference type="AlphaFoldDB" id="A0AAQ3T1S1"/>
<feature type="compositionally biased region" description="Low complexity" evidence="1">
    <location>
        <begin position="79"/>
        <end position="91"/>
    </location>
</feature>
<reference evidence="2 3" key="1">
    <citation type="submission" date="2024-02" db="EMBL/GenBank/DDBJ databases">
        <title>High-quality chromosome-scale genome assembly of Pensacola bahiagrass (Paspalum notatum Flugge var. saurae).</title>
        <authorList>
            <person name="Vega J.M."/>
            <person name="Podio M."/>
            <person name="Orjuela J."/>
            <person name="Siena L.A."/>
            <person name="Pessino S.C."/>
            <person name="Combes M.C."/>
            <person name="Mariac C."/>
            <person name="Albertini E."/>
            <person name="Pupilli F."/>
            <person name="Ortiz J.P.A."/>
            <person name="Leblanc O."/>
        </authorList>
    </citation>
    <scope>NUCLEOTIDE SEQUENCE [LARGE SCALE GENOMIC DNA]</scope>
    <source>
        <strain evidence="2">R1</strain>
        <tissue evidence="2">Leaf</tissue>
    </source>
</reference>
<dbReference type="InterPro" id="IPR039266">
    <property type="entry name" value="EN-1/SPM"/>
</dbReference>
<dbReference type="EMBL" id="CP144747">
    <property type="protein sequence ID" value="WVZ64579.1"/>
    <property type="molecule type" value="Genomic_DNA"/>
</dbReference>
<gene>
    <name evidence="2" type="ORF">U9M48_014077</name>
</gene>
<sequence length="191" mass="20755">MYIMAHRGPDLSQPELLCTPLAIERPAEYGKKIERLHGEGFDWRTAPVDPQAVYESGGGKSHGRYSMFNGMIDSRQVQRRSSSQSSGGSSNRQRRTTSEMEIDSLRQEIQKQVASAPVPPQWGMFDQMSFSPAPQGSEVQGSNLYQTSPPASGQHGDQQSGQHIDPALGDFVNNLFASGGSGHNSNESGAM</sequence>
<dbReference type="PANTHER" id="PTHR33157:SF14">
    <property type="entry name" value="AUTONOMOUS TRANSPOSABLE ELEMENT EN-1 MOSAIC PROTEIN"/>
    <property type="match status" value="1"/>
</dbReference>
<feature type="compositionally biased region" description="Polar residues" evidence="1">
    <location>
        <begin position="128"/>
        <end position="151"/>
    </location>
</feature>